<proteinExistence type="predicted"/>
<keyword evidence="3" id="KW-1185">Reference proteome</keyword>
<dbReference type="EMBL" id="JAHUTJ010072494">
    <property type="protein sequence ID" value="MED6292385.1"/>
    <property type="molecule type" value="Genomic_DNA"/>
</dbReference>
<protein>
    <submittedName>
        <fullName evidence="2">Uncharacterized protein</fullName>
    </submittedName>
</protein>
<feature type="region of interest" description="Disordered" evidence="1">
    <location>
        <begin position="66"/>
        <end position="107"/>
    </location>
</feature>
<name>A0ABU7EZ46_9TELE</name>
<evidence type="ECO:0000313" key="3">
    <source>
        <dbReference type="Proteomes" id="UP001352852"/>
    </source>
</evidence>
<gene>
    <name evidence="2" type="ORF">CHARACLAT_033332</name>
</gene>
<evidence type="ECO:0000313" key="2">
    <source>
        <dbReference type="EMBL" id="MED6292385.1"/>
    </source>
</evidence>
<organism evidence="2 3">
    <name type="scientific">Characodon lateralis</name>
    <dbReference type="NCBI Taxonomy" id="208331"/>
    <lineage>
        <taxon>Eukaryota</taxon>
        <taxon>Metazoa</taxon>
        <taxon>Chordata</taxon>
        <taxon>Craniata</taxon>
        <taxon>Vertebrata</taxon>
        <taxon>Euteleostomi</taxon>
        <taxon>Actinopterygii</taxon>
        <taxon>Neopterygii</taxon>
        <taxon>Teleostei</taxon>
        <taxon>Neoteleostei</taxon>
        <taxon>Acanthomorphata</taxon>
        <taxon>Ovalentaria</taxon>
        <taxon>Atherinomorphae</taxon>
        <taxon>Cyprinodontiformes</taxon>
        <taxon>Goodeidae</taxon>
        <taxon>Characodon</taxon>
    </lineage>
</organism>
<feature type="compositionally biased region" description="Polar residues" evidence="1">
    <location>
        <begin position="77"/>
        <end position="86"/>
    </location>
</feature>
<reference evidence="2 3" key="1">
    <citation type="submission" date="2021-06" db="EMBL/GenBank/DDBJ databases">
        <authorList>
            <person name="Palmer J.M."/>
        </authorList>
    </citation>
    <scope>NUCLEOTIDE SEQUENCE [LARGE SCALE GENOMIC DNA]</scope>
    <source>
        <strain evidence="2 3">CL_MEX2019</strain>
        <tissue evidence="2">Muscle</tissue>
    </source>
</reference>
<accession>A0ABU7EZ46</accession>
<comment type="caution">
    <text evidence="2">The sequence shown here is derived from an EMBL/GenBank/DDBJ whole genome shotgun (WGS) entry which is preliminary data.</text>
</comment>
<dbReference type="Proteomes" id="UP001352852">
    <property type="component" value="Unassembled WGS sequence"/>
</dbReference>
<sequence length="107" mass="12549">MYLTVVKCLETTCVVNWHYINKTELNQVQAPSDPGKKLHQYQEKSYIRTRYKKVSEPGTNLYQNHVQTLSEPRRNIRQNQVQTSTRTRYRSPSGPDPNSIRTSKKPL</sequence>
<evidence type="ECO:0000256" key="1">
    <source>
        <dbReference type="SAM" id="MobiDB-lite"/>
    </source>
</evidence>